<proteinExistence type="predicted"/>
<accession>A0AA86MPW2</accession>
<evidence type="ECO:0000313" key="2">
    <source>
        <dbReference type="Proteomes" id="UP000789738"/>
    </source>
</evidence>
<organism evidence="1 2">
    <name type="scientific">Clostridium neonatale</name>
    <dbReference type="NCBI Taxonomy" id="137838"/>
    <lineage>
        <taxon>Bacteria</taxon>
        <taxon>Bacillati</taxon>
        <taxon>Bacillota</taxon>
        <taxon>Clostridia</taxon>
        <taxon>Eubacteriales</taxon>
        <taxon>Clostridiaceae</taxon>
        <taxon>Clostridium</taxon>
    </lineage>
</organism>
<dbReference type="EMBL" id="CAKJVE010000004">
    <property type="protein sequence ID" value="CAG9708891.1"/>
    <property type="molecule type" value="Genomic_DNA"/>
</dbReference>
<gene>
    <name evidence="1" type="ORF">CNEO_43878</name>
</gene>
<sequence>MYKNSLSTMLNLFLFCFVCRIKLLGTIKVQEEYNIKKLYGRKLC</sequence>
<evidence type="ECO:0000313" key="1">
    <source>
        <dbReference type="EMBL" id="CAG9708891.1"/>
    </source>
</evidence>
<comment type="caution">
    <text evidence="1">The sequence shown here is derived from an EMBL/GenBank/DDBJ whole genome shotgun (WGS) entry which is preliminary data.</text>
</comment>
<name>A0AA86MPW2_9CLOT</name>
<reference evidence="1" key="1">
    <citation type="submission" date="2021-10" db="EMBL/GenBank/DDBJ databases">
        <authorList>
            <person name="Mesa V."/>
        </authorList>
    </citation>
    <scope>NUCLEOTIDE SEQUENCE</scope>
    <source>
        <strain evidence="1">CC3_PB</strain>
    </source>
</reference>
<dbReference type="AlphaFoldDB" id="A0AA86MPW2"/>
<dbReference type="Proteomes" id="UP000789738">
    <property type="component" value="Unassembled WGS sequence"/>
</dbReference>
<protein>
    <submittedName>
        <fullName evidence="1">Uncharacterized protein</fullName>
    </submittedName>
</protein>